<evidence type="ECO:0000256" key="2">
    <source>
        <dbReference type="ARBA" id="ARBA00022490"/>
    </source>
</evidence>
<dbReference type="HAMAP" id="MF_00695">
    <property type="entry name" value="HflD_protein"/>
    <property type="match status" value="1"/>
</dbReference>
<dbReference type="InterPro" id="IPR007451">
    <property type="entry name" value="HflD"/>
</dbReference>
<sequence>MRQHVESCRHQRLLPSILHHRPVFTGLMLGSSLFLWHHRPSLYGVDTQWRRTRQPAIFCAVNLPLFPAFTPSQMMSTGAIVAKNYDEITLAMAGVCQSAQLVQQLAHQGNCNTDALATSLQSILNINPANTLDVFGNSEGNLKIGLETLLGILNSSREGLGAELSRYTFSLMVLERRLHNNRDALNELGSRISQLDRQLEHYDLLSDTFINVLAGIYVDVISKLGPRIQVTGAQEVLKNAHIQAKVRAVLLAGIRAAVLWQQVGGSRLQLMFSRSKLVRHAQDMLSRCHA</sequence>
<evidence type="ECO:0000256" key="3">
    <source>
        <dbReference type="ARBA" id="ARBA00023136"/>
    </source>
</evidence>
<evidence type="ECO:0000313" key="6">
    <source>
        <dbReference type="Proteomes" id="UP000294820"/>
    </source>
</evidence>
<evidence type="ECO:0000256" key="4">
    <source>
        <dbReference type="HAMAP-Rule" id="MF_00695"/>
    </source>
</evidence>
<organism evidence="5 6">
    <name type="scientific">Dickeya aquatica</name>
    <dbReference type="NCBI Taxonomy" id="1401087"/>
    <lineage>
        <taxon>Bacteria</taxon>
        <taxon>Pseudomonadati</taxon>
        <taxon>Pseudomonadota</taxon>
        <taxon>Gammaproteobacteria</taxon>
        <taxon>Enterobacterales</taxon>
        <taxon>Pectobacteriaceae</taxon>
        <taxon>Dickeya</taxon>
    </lineage>
</organism>
<protein>
    <recommendedName>
        <fullName evidence="4">High frequency lysogenization protein HflD homolog</fullName>
    </recommendedName>
</protein>
<accession>A0A375ABP8</accession>
<keyword evidence="6" id="KW-1185">Reference proteome</keyword>
<dbReference type="SUPFAM" id="SSF101322">
    <property type="entry name" value="YcfC-like"/>
    <property type="match status" value="1"/>
</dbReference>
<evidence type="ECO:0000313" key="5">
    <source>
        <dbReference type="EMBL" id="SLM63371.1"/>
    </source>
</evidence>
<dbReference type="Gene3D" id="1.10.3890.10">
    <property type="entry name" value="HflD-like"/>
    <property type="match status" value="1"/>
</dbReference>
<dbReference type="NCBIfam" id="NF001248">
    <property type="entry name" value="PRK00218.1-4"/>
    <property type="match status" value="1"/>
</dbReference>
<name>A0A375ABP8_9GAMM</name>
<keyword evidence="3 4" id="KW-0472">Membrane</keyword>
<evidence type="ECO:0000256" key="1">
    <source>
        <dbReference type="ARBA" id="ARBA00022475"/>
    </source>
</evidence>
<dbReference type="PANTHER" id="PTHR38100">
    <property type="entry name" value="HIGH FREQUENCY LYSOGENIZATION PROTEIN HFLD"/>
    <property type="match status" value="1"/>
</dbReference>
<gene>
    <name evidence="4" type="primary">hflD</name>
    <name evidence="5" type="ORF">DAQ1742_02489</name>
</gene>
<dbReference type="EMBL" id="LT615367">
    <property type="protein sequence ID" value="SLM63371.1"/>
    <property type="molecule type" value="Genomic_DNA"/>
</dbReference>
<proteinExistence type="inferred from homology"/>
<comment type="subcellular location">
    <subcellularLocation>
        <location evidence="4">Cytoplasm</location>
    </subcellularLocation>
    <subcellularLocation>
        <location evidence="4">Cell membrane</location>
        <topology evidence="4">Peripheral membrane protein</topology>
        <orientation evidence="4">Cytoplasmic side</orientation>
    </subcellularLocation>
</comment>
<keyword evidence="1 4" id="KW-1003">Cell membrane</keyword>
<comment type="similarity">
    <text evidence="4">Belongs to the HflD family.</text>
</comment>
<dbReference type="InterPro" id="IPR035932">
    <property type="entry name" value="HflD-like_sf"/>
</dbReference>
<dbReference type="GO" id="GO:0005886">
    <property type="term" value="C:plasma membrane"/>
    <property type="evidence" value="ECO:0007669"/>
    <property type="project" value="UniProtKB-SubCell"/>
</dbReference>
<dbReference type="GO" id="GO:0005737">
    <property type="term" value="C:cytoplasm"/>
    <property type="evidence" value="ECO:0007669"/>
    <property type="project" value="UniProtKB-SubCell"/>
</dbReference>
<dbReference type="Proteomes" id="UP000294820">
    <property type="component" value="Chromosome 1"/>
</dbReference>
<dbReference type="NCBIfam" id="NF001246">
    <property type="entry name" value="PRK00218.1-2"/>
    <property type="match status" value="1"/>
</dbReference>
<reference evidence="5 6" key="1">
    <citation type="submission" date="2016-09" db="EMBL/GenBank/DDBJ databases">
        <authorList>
            <person name="Reverchon S."/>
            <person name="Nasser W."/>
            <person name="Leonard S."/>
            <person name="Brochier C."/>
            <person name="Duprey A."/>
        </authorList>
    </citation>
    <scope>NUCLEOTIDE SEQUENCE [LARGE SCALE GENOMIC DNA]</scope>
    <source>
        <strain evidence="5 6">174/2</strain>
    </source>
</reference>
<dbReference type="AlphaFoldDB" id="A0A375ABP8"/>
<dbReference type="KEGG" id="daq:DAQ1742_02489"/>
<keyword evidence="2 4" id="KW-0963">Cytoplasm</keyword>
<dbReference type="PANTHER" id="PTHR38100:SF1">
    <property type="entry name" value="HIGH FREQUENCY LYSOGENIZATION PROTEIN HFLD"/>
    <property type="match status" value="1"/>
</dbReference>
<dbReference type="Pfam" id="PF04356">
    <property type="entry name" value="DUF489"/>
    <property type="match status" value="1"/>
</dbReference>
<dbReference type="NCBIfam" id="NF001249">
    <property type="entry name" value="PRK00218.1-5"/>
    <property type="match status" value="1"/>
</dbReference>